<comment type="subcellular location">
    <subcellularLocation>
        <location evidence="1">Mitochondrion</location>
    </subcellularLocation>
</comment>
<dbReference type="SUPFAM" id="SSF53335">
    <property type="entry name" value="S-adenosyl-L-methionine-dependent methyltransferases"/>
    <property type="match status" value="1"/>
</dbReference>
<keyword evidence="3" id="KW-0809">Transit peptide</keyword>
<evidence type="ECO:0000256" key="6">
    <source>
        <dbReference type="ARBA" id="ARBA00023128"/>
    </source>
</evidence>
<dbReference type="GO" id="GO:0051082">
    <property type="term" value="F:unfolded protein binding"/>
    <property type="evidence" value="ECO:0007669"/>
    <property type="project" value="InterPro"/>
</dbReference>
<dbReference type="InterPro" id="IPR008971">
    <property type="entry name" value="HSP40/DnaJ_pept-bd"/>
</dbReference>
<dbReference type="RefSeq" id="XP_009538787.1">
    <property type="nucleotide sequence ID" value="XM_009540492.1"/>
</dbReference>
<keyword evidence="12" id="KW-1185">Reference proteome</keyword>
<evidence type="ECO:0000259" key="10">
    <source>
        <dbReference type="Pfam" id="PF01556"/>
    </source>
</evidence>
<dbReference type="GO" id="GO:0005763">
    <property type="term" value="C:mitochondrial small ribosomal subunit"/>
    <property type="evidence" value="ECO:0007669"/>
    <property type="project" value="TreeGrafter"/>
</dbReference>
<evidence type="ECO:0000256" key="3">
    <source>
        <dbReference type="ARBA" id="ARBA00022946"/>
    </source>
</evidence>
<dbReference type="InterPro" id="IPR015324">
    <property type="entry name" value="Ribosomal_Rsm22-like"/>
</dbReference>
<evidence type="ECO:0000313" key="11">
    <source>
        <dbReference type="EMBL" id="EGZ05926.1"/>
    </source>
</evidence>
<dbReference type="InParanoid" id="G5AFD6"/>
<proteinExistence type="predicted"/>
<reference evidence="11 12" key="1">
    <citation type="journal article" date="2006" name="Science">
        <title>Phytophthora genome sequences uncover evolutionary origins and mechanisms of pathogenesis.</title>
        <authorList>
            <person name="Tyler B.M."/>
            <person name="Tripathy S."/>
            <person name="Zhang X."/>
            <person name="Dehal P."/>
            <person name="Jiang R.H."/>
            <person name="Aerts A."/>
            <person name="Arredondo F.D."/>
            <person name="Baxter L."/>
            <person name="Bensasson D."/>
            <person name="Beynon J.L."/>
            <person name="Chapman J."/>
            <person name="Damasceno C.M."/>
            <person name="Dorrance A.E."/>
            <person name="Dou D."/>
            <person name="Dickerman A.W."/>
            <person name="Dubchak I.L."/>
            <person name="Garbelotto M."/>
            <person name="Gijzen M."/>
            <person name="Gordon S.G."/>
            <person name="Govers F."/>
            <person name="Grunwald N.J."/>
            <person name="Huang W."/>
            <person name="Ivors K.L."/>
            <person name="Jones R.W."/>
            <person name="Kamoun S."/>
            <person name="Krampis K."/>
            <person name="Lamour K.H."/>
            <person name="Lee M.K."/>
            <person name="McDonald W.H."/>
            <person name="Medina M."/>
            <person name="Meijer H.J."/>
            <person name="Nordberg E.K."/>
            <person name="Maclean D.J."/>
            <person name="Ospina-Giraldo M.D."/>
            <person name="Morris P.F."/>
            <person name="Phuntumart V."/>
            <person name="Putnam N.H."/>
            <person name="Rash S."/>
            <person name="Rose J.K."/>
            <person name="Sakihama Y."/>
            <person name="Salamov A.A."/>
            <person name="Savidor A."/>
            <person name="Scheuring C.F."/>
            <person name="Smith B.M."/>
            <person name="Sobral B.W."/>
            <person name="Terry A."/>
            <person name="Torto-Alalibo T.A."/>
            <person name="Win J."/>
            <person name="Xu Z."/>
            <person name="Zhang H."/>
            <person name="Grigoriev I.V."/>
            <person name="Rokhsar D.S."/>
            <person name="Boore J.L."/>
        </authorList>
    </citation>
    <scope>NUCLEOTIDE SEQUENCE [LARGE SCALE GENOMIC DNA]</scope>
    <source>
        <strain evidence="11 12">P6497</strain>
    </source>
</reference>
<dbReference type="Gene3D" id="2.60.260.20">
    <property type="entry name" value="Urease metallochaperone UreE, N-terminal domain"/>
    <property type="match status" value="1"/>
</dbReference>
<accession>G5AFD6</accession>
<dbReference type="PANTHER" id="PTHR13184">
    <property type="entry name" value="37S RIBOSOMAL PROTEIN S22"/>
    <property type="match status" value="1"/>
</dbReference>
<feature type="compositionally biased region" description="Acidic residues" evidence="8">
    <location>
        <begin position="487"/>
        <end position="503"/>
    </location>
</feature>
<dbReference type="GeneID" id="20648217"/>
<keyword evidence="6" id="KW-0496">Mitochondrion</keyword>
<evidence type="ECO:0000313" key="12">
    <source>
        <dbReference type="Proteomes" id="UP000002640"/>
    </source>
</evidence>
<feature type="compositionally biased region" description="Basic residues" evidence="8">
    <location>
        <begin position="44"/>
        <end position="54"/>
    </location>
</feature>
<keyword evidence="4" id="KW-0408">Iron</keyword>
<dbReference type="SMR" id="G5AFD6"/>
<dbReference type="CDD" id="cd02440">
    <property type="entry name" value="AdoMet_MTases"/>
    <property type="match status" value="1"/>
</dbReference>
<keyword evidence="5" id="KW-0411">Iron-sulfur</keyword>
<dbReference type="FunFam" id="3.40.50.150:FF:000246">
    <property type="entry name" value="Methyltransferase protein 17"/>
    <property type="match status" value="1"/>
</dbReference>
<evidence type="ECO:0000256" key="7">
    <source>
        <dbReference type="ARBA" id="ARBA00045681"/>
    </source>
</evidence>
<dbReference type="GO" id="GO:0046872">
    <property type="term" value="F:metal ion binding"/>
    <property type="evidence" value="ECO:0007669"/>
    <property type="project" value="UniProtKB-KW"/>
</dbReference>
<dbReference type="Pfam" id="PF01556">
    <property type="entry name" value="DnaJ_C"/>
    <property type="match status" value="1"/>
</dbReference>
<gene>
    <name evidence="11" type="ORF">PHYSODRAFT_342126</name>
</gene>
<dbReference type="GO" id="GO:0006457">
    <property type="term" value="P:protein folding"/>
    <property type="evidence" value="ECO:0007669"/>
    <property type="project" value="InterPro"/>
</dbReference>
<feature type="signal peptide" evidence="9">
    <location>
        <begin position="1"/>
        <end position="18"/>
    </location>
</feature>
<protein>
    <recommendedName>
        <fullName evidence="10">Chaperone DnaJ C-terminal domain-containing protein</fullName>
    </recommendedName>
</protein>
<dbReference type="GO" id="GO:0006412">
    <property type="term" value="P:translation"/>
    <property type="evidence" value="ECO:0007669"/>
    <property type="project" value="InterPro"/>
</dbReference>
<evidence type="ECO:0000256" key="1">
    <source>
        <dbReference type="ARBA" id="ARBA00004173"/>
    </source>
</evidence>
<evidence type="ECO:0000256" key="2">
    <source>
        <dbReference type="ARBA" id="ARBA00022723"/>
    </source>
</evidence>
<dbReference type="STRING" id="1094619.G5AFD6"/>
<feature type="region of interest" description="Disordered" evidence="8">
    <location>
        <begin position="485"/>
        <end position="510"/>
    </location>
</feature>
<dbReference type="Pfam" id="PF09243">
    <property type="entry name" value="Rsm22"/>
    <property type="match status" value="1"/>
</dbReference>
<dbReference type="Gene3D" id="3.40.50.150">
    <property type="entry name" value="Vaccinia Virus protein VP39"/>
    <property type="match status" value="1"/>
</dbReference>
<keyword evidence="9" id="KW-0732">Signal</keyword>
<feature type="chain" id="PRO_5003473354" description="Chaperone DnaJ C-terminal domain-containing protein" evidence="9">
    <location>
        <begin position="19"/>
        <end position="743"/>
    </location>
</feature>
<dbReference type="PANTHER" id="PTHR13184:SF5">
    <property type="entry name" value="METHYLTRANSFERASE-LIKE PROTEIN 17, MITOCHONDRIAL"/>
    <property type="match status" value="1"/>
</dbReference>
<comment type="function">
    <text evidence="7">Mitochondrial ribosome (mitoribosome) assembly factor. Binds at the interface of the head and body domains of the mitochondrial small ribosomal subunit (mt-SSU), occluding the mRNA channel and preventing compaction of the head domain towards the body. Probable inactive methyltransferase: retains the characteristic folding and ability to bind S-adenosyl-L-methionine, but it probably lost its methyltransferase activity.</text>
</comment>
<dbReference type="GO" id="GO:0051536">
    <property type="term" value="F:iron-sulfur cluster binding"/>
    <property type="evidence" value="ECO:0007669"/>
    <property type="project" value="UniProtKB-KW"/>
</dbReference>
<dbReference type="FunCoup" id="G5AFD6">
    <property type="interactions" value="286"/>
</dbReference>
<dbReference type="InterPro" id="IPR002939">
    <property type="entry name" value="DnaJ_C"/>
</dbReference>
<evidence type="ECO:0000256" key="5">
    <source>
        <dbReference type="ARBA" id="ARBA00023014"/>
    </source>
</evidence>
<keyword evidence="2" id="KW-0479">Metal-binding</keyword>
<dbReference type="InterPro" id="IPR052571">
    <property type="entry name" value="Mt_RNA_Methyltransferase"/>
</dbReference>
<evidence type="ECO:0000256" key="9">
    <source>
        <dbReference type="SAM" id="SignalP"/>
    </source>
</evidence>
<feature type="domain" description="Chaperone DnaJ C-terminal" evidence="10">
    <location>
        <begin position="667"/>
        <end position="726"/>
    </location>
</feature>
<dbReference type="GO" id="GO:0008168">
    <property type="term" value="F:methyltransferase activity"/>
    <property type="evidence" value="ECO:0007669"/>
    <property type="project" value="InterPro"/>
</dbReference>
<dbReference type="SUPFAM" id="SSF49493">
    <property type="entry name" value="HSP40/DnaJ peptide-binding domain"/>
    <property type="match status" value="1"/>
</dbReference>
<dbReference type="InterPro" id="IPR029063">
    <property type="entry name" value="SAM-dependent_MTases_sf"/>
</dbReference>
<name>G5AFD6_PHYSP</name>
<feature type="region of interest" description="Disordered" evidence="8">
    <location>
        <begin position="37"/>
        <end position="67"/>
    </location>
</feature>
<sequence length="743" mass="81842">MLSRLTLLRALSAHGVAAGGNARLAPAAIPSALSASFSSPAANRRARRLRRAKASAKAATPDPRTPSLLADIEQLSRNGLAQRVEMPSELLDRLTSVVRSRTHSQLETLRQKHVGDPRNTRKLPLDMSKTPLGWTMERDQQIPPFAYGPAETLAFVAFEMEATYACTHAVFTELQKRLPDFKPKSVLDFGAGPGTASWVAKDFYDQSLNKYRVVEPSQSMVDAAEVLLDGFPGLSVRRSIADMSRDINTGTKYDLIVVSYVFSDITNDFERVATTSALWELLNENGCLVVVDRGSPWGSHQVRSARQFVLDSVKEDEDGKEGVRIIAPCPHHFECPAAGSTWCHFVQRSPVVNRPREATTKRWHGQKGSKFSYMIMQKTHKGSEEDAAARKKKPIARMLRGPLLATRHVHLDLCTPEGSMERRSVTRGKAIREVYRASRKAHWGALWPADESSYLKDDTRASLLDPPLDSAGGIKRAAFSCSNLDKLDDEGDKDEEEEEEDDDQKVSTAEESSTVTIVLVTLLFAGAAFARRLEQRMPQVQPKHVHVEVGLAQLYTGDHVEIDTDRTIVCPKCAGTGDDMSAGNVSDPIASFVTVEVALQTASARSAMGMACDESPPPSTCTSKEVFAMVTSFSYRAKETRPHSTFLGTLLCMWYDCNHQNETEAGSALVGFSGELEHLDGHTVKLNREAVVQPTTVWKIPSEGMPIRQRPGEFGHLLVHFNIAYPSELNAADKSVVCQLLND</sequence>
<organism evidence="11 12">
    <name type="scientific">Phytophthora sojae (strain P6497)</name>
    <name type="common">Soybean stem and root rot agent</name>
    <name type="synonym">Phytophthora megasperma f. sp. glycines</name>
    <dbReference type="NCBI Taxonomy" id="1094619"/>
    <lineage>
        <taxon>Eukaryota</taxon>
        <taxon>Sar</taxon>
        <taxon>Stramenopiles</taxon>
        <taxon>Oomycota</taxon>
        <taxon>Peronosporomycetes</taxon>
        <taxon>Peronosporales</taxon>
        <taxon>Peronosporaceae</taxon>
        <taxon>Phytophthora</taxon>
    </lineage>
</organism>
<evidence type="ECO:0000256" key="4">
    <source>
        <dbReference type="ARBA" id="ARBA00023004"/>
    </source>
</evidence>
<evidence type="ECO:0000256" key="8">
    <source>
        <dbReference type="SAM" id="MobiDB-lite"/>
    </source>
</evidence>
<dbReference type="KEGG" id="psoj:PHYSODRAFT_342126"/>
<dbReference type="Proteomes" id="UP000002640">
    <property type="component" value="Unassembled WGS sequence"/>
</dbReference>
<dbReference type="GO" id="GO:0003735">
    <property type="term" value="F:structural constituent of ribosome"/>
    <property type="evidence" value="ECO:0007669"/>
    <property type="project" value="TreeGrafter"/>
</dbReference>
<dbReference type="AlphaFoldDB" id="G5AFD6"/>
<dbReference type="EMBL" id="JH159165">
    <property type="protein sequence ID" value="EGZ05926.1"/>
    <property type="molecule type" value="Genomic_DNA"/>
</dbReference>